<dbReference type="RefSeq" id="WP_158631106.1">
    <property type="nucleotide sequence ID" value="NZ_CP076128.1"/>
</dbReference>
<dbReference type="Pfam" id="PF03702">
    <property type="entry name" value="AnmK"/>
    <property type="match status" value="1"/>
</dbReference>
<keyword evidence="2" id="KW-1185">Reference proteome</keyword>
<accession>A0ABX8GUM7</accession>
<dbReference type="Gene3D" id="3.30.420.40">
    <property type="match status" value="2"/>
</dbReference>
<proteinExistence type="predicted"/>
<dbReference type="PANTHER" id="PTHR30605:SF0">
    <property type="entry name" value="ANHYDRO-N-ACETYLMURAMIC ACID KINASE"/>
    <property type="match status" value="1"/>
</dbReference>
<dbReference type="SUPFAM" id="SSF53067">
    <property type="entry name" value="Actin-like ATPase domain"/>
    <property type="match status" value="1"/>
</dbReference>
<evidence type="ECO:0000313" key="2">
    <source>
        <dbReference type="Proteomes" id="UP000682802"/>
    </source>
</evidence>
<dbReference type="Proteomes" id="UP000682802">
    <property type="component" value="Chromosome 1"/>
</dbReference>
<dbReference type="InterPro" id="IPR005338">
    <property type="entry name" value="Anhydro_N_Ac-Mur_kinase"/>
</dbReference>
<keyword evidence="1" id="KW-0418">Kinase</keyword>
<name>A0ABX8GUM7_9BACT</name>
<dbReference type="InterPro" id="IPR043129">
    <property type="entry name" value="ATPase_NBD"/>
</dbReference>
<protein>
    <submittedName>
        <fullName evidence="1">Anhydro-N-acetylmuramic acid kinase</fullName>
        <ecNumber evidence="1">2.7.1.170</ecNumber>
    </submittedName>
</protein>
<dbReference type="GO" id="GO:0016301">
    <property type="term" value="F:kinase activity"/>
    <property type="evidence" value="ECO:0007669"/>
    <property type="project" value="UniProtKB-KW"/>
</dbReference>
<dbReference type="NCBIfam" id="NF007144">
    <property type="entry name" value="PRK09585.2-3"/>
    <property type="match status" value="1"/>
</dbReference>
<organism evidence="1 2">
    <name type="scientific">Flammeovirga kamogawensis</name>
    <dbReference type="NCBI Taxonomy" id="373891"/>
    <lineage>
        <taxon>Bacteria</taxon>
        <taxon>Pseudomonadati</taxon>
        <taxon>Bacteroidota</taxon>
        <taxon>Cytophagia</taxon>
        <taxon>Cytophagales</taxon>
        <taxon>Flammeovirgaceae</taxon>
        <taxon>Flammeovirga</taxon>
    </lineage>
</organism>
<dbReference type="PANTHER" id="PTHR30605">
    <property type="entry name" value="ANHYDRO-N-ACETYLMURAMIC ACID KINASE"/>
    <property type="match status" value="1"/>
</dbReference>
<keyword evidence="1" id="KW-0808">Transferase</keyword>
<dbReference type="EMBL" id="CP076128">
    <property type="protein sequence ID" value="QWG07276.1"/>
    <property type="molecule type" value="Genomic_DNA"/>
</dbReference>
<dbReference type="EC" id="2.7.1.170" evidence="1"/>
<reference evidence="1 2" key="1">
    <citation type="submission" date="2021-05" db="EMBL/GenBank/DDBJ databases">
        <title>Comparative genomic studies on the polysaccharide-degrading batcterial strains of the Flammeovirga genus.</title>
        <authorList>
            <person name="Zewei F."/>
            <person name="Zheng Z."/>
            <person name="Yu L."/>
            <person name="Ruyue G."/>
            <person name="Yanhong M."/>
            <person name="Yuanyuan C."/>
            <person name="Jingyan G."/>
            <person name="Wenjun H."/>
        </authorList>
    </citation>
    <scope>NUCLEOTIDE SEQUENCE [LARGE SCALE GENOMIC DNA]</scope>
    <source>
        <strain evidence="1 2">YS10</strain>
    </source>
</reference>
<sequence length="393" mass="44313">MSRPNKFRLIGIMSGTSLDGIDLCYAEFWKDNNRQWKYYMPYTESVDYTDEWRSKLDQAENLSAFEYIQLDRALGKKLGQHAKSFIDKYQLKVDYVCSHGHTIFHQTELGITSQIGGGPEIAAESKHNVINDFRISDVALGGQGAPLVPIGDRLLFHDYHYRLNLGGIANISYDVNSETIAFDVAPANMPLNYYMRTLGKEFDKDGKLSSTGKVNQEVYKKLNDLPFYETFQTKSLGKEWVFEHYIPLLNQIEKIEDRLATSIEHTAYQTARIIDNAAKKSKFNFGKSRLLITGGGAFNTFLIDRIKAHCTSTEIVIPSDKIINYKEALLFAFLGCLRIKKENNSLKSVTGASIDNCGGVIHHIFTKSPEIVNPTEDITDEMPSFNKIIGCGG</sequence>
<gene>
    <name evidence="1" type="ORF">KM029_18530</name>
</gene>
<evidence type="ECO:0000313" key="1">
    <source>
        <dbReference type="EMBL" id="QWG07276.1"/>
    </source>
</evidence>